<proteinExistence type="predicted"/>
<reference evidence="2" key="1">
    <citation type="journal article" date="2015" name="Nature">
        <title>Complex archaea that bridge the gap between prokaryotes and eukaryotes.</title>
        <authorList>
            <person name="Spang A."/>
            <person name="Saw J.H."/>
            <person name="Jorgensen S.L."/>
            <person name="Zaremba-Niedzwiedzka K."/>
            <person name="Martijn J."/>
            <person name="Lind A.E."/>
            <person name="van Eijk R."/>
            <person name="Schleper C."/>
            <person name="Guy L."/>
            <person name="Ettema T.J."/>
        </authorList>
    </citation>
    <scope>NUCLEOTIDE SEQUENCE</scope>
</reference>
<sequence>KETALREYLLASWEKTARQAARAAGLRAGKKGATAKRVERIVREIMDQWAEDVLPRHLRTVGEIYRLAREAGWKKATKQTTASLSYTTPNFTEQAPVEKQLSLVKAPTFDLVDDQAVAALQRHQVFWLGRHYGSNVSAAIAETAREVIVEAGEHPKASASPRRERMQEELGRVRTPKGWHGSARQYFEGLAANAATTARAHGQLRSFQEYGITRMEVMNPMDARTCEVCSAMDGRVFTVEQGAGIMEAEQAAKTPAQVRAAHPFLRPKNLVGITKPGKRGGRPADNARLARGGFALPGYHFRCRCTVEVTTRAGSWTPI</sequence>
<feature type="non-terminal residue" evidence="2">
    <location>
        <position position="1"/>
    </location>
</feature>
<gene>
    <name evidence="2" type="ORF">LCGC14_1622440</name>
</gene>
<evidence type="ECO:0000256" key="1">
    <source>
        <dbReference type="SAM" id="MobiDB-lite"/>
    </source>
</evidence>
<evidence type="ECO:0008006" key="3">
    <source>
        <dbReference type="Google" id="ProtNLM"/>
    </source>
</evidence>
<evidence type="ECO:0000313" key="2">
    <source>
        <dbReference type="EMBL" id="KKM22720.1"/>
    </source>
</evidence>
<dbReference type="AlphaFoldDB" id="A0A0F9L4Y5"/>
<accession>A0A0F9L4Y5</accession>
<protein>
    <recommendedName>
        <fullName evidence="3">Phage head morphogenesis domain-containing protein</fullName>
    </recommendedName>
</protein>
<comment type="caution">
    <text evidence="2">The sequence shown here is derived from an EMBL/GenBank/DDBJ whole genome shotgun (WGS) entry which is preliminary data.</text>
</comment>
<organism evidence="2">
    <name type="scientific">marine sediment metagenome</name>
    <dbReference type="NCBI Taxonomy" id="412755"/>
    <lineage>
        <taxon>unclassified sequences</taxon>
        <taxon>metagenomes</taxon>
        <taxon>ecological metagenomes</taxon>
    </lineage>
</organism>
<feature type="compositionally biased region" description="Basic and acidic residues" evidence="1">
    <location>
        <begin position="154"/>
        <end position="172"/>
    </location>
</feature>
<name>A0A0F9L4Y5_9ZZZZ</name>
<dbReference type="EMBL" id="LAZR01013275">
    <property type="protein sequence ID" value="KKM22720.1"/>
    <property type="molecule type" value="Genomic_DNA"/>
</dbReference>
<feature type="region of interest" description="Disordered" evidence="1">
    <location>
        <begin position="154"/>
        <end position="177"/>
    </location>
</feature>